<evidence type="ECO:0000313" key="2">
    <source>
        <dbReference type="Proteomes" id="UP000466535"/>
    </source>
</evidence>
<dbReference type="SUPFAM" id="SSF110849">
    <property type="entry name" value="ParB/Sulfiredoxin"/>
    <property type="match status" value="1"/>
</dbReference>
<proteinExistence type="predicted"/>
<organism evidence="1 2">
    <name type="scientific">Halovenus carboxidivorans</name>
    <dbReference type="NCBI Taxonomy" id="2692199"/>
    <lineage>
        <taxon>Archaea</taxon>
        <taxon>Methanobacteriati</taxon>
        <taxon>Methanobacteriota</taxon>
        <taxon>Stenosarchaea group</taxon>
        <taxon>Halobacteria</taxon>
        <taxon>Halobacteriales</taxon>
        <taxon>Haloarculaceae</taxon>
        <taxon>Halovenus</taxon>
    </lineage>
</organism>
<dbReference type="OrthoDB" id="385310at2157"/>
<dbReference type="InterPro" id="IPR036086">
    <property type="entry name" value="ParB/Sulfiredoxin_sf"/>
</dbReference>
<dbReference type="Proteomes" id="UP000466535">
    <property type="component" value="Unassembled WGS sequence"/>
</dbReference>
<name>A0A6B0SZI4_9EURY</name>
<dbReference type="EMBL" id="WUUT01000001">
    <property type="protein sequence ID" value="MXR50437.1"/>
    <property type="molecule type" value="Genomic_DNA"/>
</dbReference>
<dbReference type="AlphaFoldDB" id="A0A6B0SZI4"/>
<comment type="caution">
    <text evidence="1">The sequence shown here is derived from an EMBL/GenBank/DDBJ whole genome shotgun (WGS) entry which is preliminary data.</text>
</comment>
<reference evidence="1 2" key="1">
    <citation type="submission" date="2019-12" db="EMBL/GenBank/DDBJ databases">
        <title>Isolation and characterization of three novel carbon monoxide-oxidizing members of Halobacteria from salione crusts and soils.</title>
        <authorList>
            <person name="Myers M.R."/>
            <person name="King G.M."/>
        </authorList>
    </citation>
    <scope>NUCLEOTIDE SEQUENCE [LARGE SCALE GENOMIC DNA]</scope>
    <source>
        <strain evidence="1 2">WSH3</strain>
    </source>
</reference>
<keyword evidence="2" id="KW-1185">Reference proteome</keyword>
<protein>
    <submittedName>
        <fullName evidence="1">ParB N-terminal domain-containing protein</fullName>
    </submittedName>
</protein>
<sequence>MPPSEALQQSIARDGLCQPLIVRPDGASSASHATDGWQRYQVATDLDWGSLPVVVHESVLGALSATESAIILREWSTYDWARYCQSLASELRLDGASQRIIITSVAERTVKSQQTVQRYLDALVLPSVVLHRMYAQDHSVSNAWCR</sequence>
<gene>
    <name evidence="1" type="ORF">GRX03_02300</name>
</gene>
<evidence type="ECO:0000313" key="1">
    <source>
        <dbReference type="EMBL" id="MXR50437.1"/>
    </source>
</evidence>
<dbReference type="Gene3D" id="3.90.1530.30">
    <property type="match status" value="1"/>
</dbReference>
<accession>A0A6B0SZI4</accession>